<feature type="domain" description="SUF system FeS cluster assembly SufBD core" evidence="1">
    <location>
        <begin position="183"/>
        <end position="406"/>
    </location>
</feature>
<dbReference type="EMBL" id="CP038231">
    <property type="protein sequence ID" value="QDH12972.1"/>
    <property type="molecule type" value="Genomic_DNA"/>
</dbReference>
<dbReference type="NCBIfam" id="TIGR01981">
    <property type="entry name" value="sufD"/>
    <property type="match status" value="1"/>
</dbReference>
<dbReference type="PANTHER" id="PTHR43575">
    <property type="entry name" value="PROTEIN ABCI7, CHLOROPLASTIC"/>
    <property type="match status" value="1"/>
</dbReference>
<dbReference type="KEGG" id="swf:E3E12_00765"/>
<accession>A0A4Y6U6J7</accession>
<dbReference type="InterPro" id="IPR037284">
    <property type="entry name" value="SUF_FeS_clus_asmbl_SufBD_sf"/>
</dbReference>
<proteinExistence type="predicted"/>
<dbReference type="RefSeq" id="WP_141442614.1">
    <property type="nucleotide sequence ID" value="NZ_CP038231.1"/>
</dbReference>
<sequence length="429" mass="45589">MSGPTAETTTQPKGGLEGAMPAMAAFRARAGQAAPLLGEALPTRKQEAWHYTSLLPVAQVPWQQAPALSLEAASALLGSITLPPGLAGQVVLANGHLVEDLTKLPAGVTLEVRAADTSLNQGFEGTEGPKGAPAALQDGSAFTDNLNKALCGQVLRLRVAKGMEVGTLALVMLHEACGSAPLSTHERLELHLEEGSTLRLVEVQQSQGICLANPCLHLDVASHARLDYARLHREGEGGFHLAHLSAELHSHATLHAIAITRGAALARLESVVRLGGPHAFVHLDGVQVLEGGRFADFTSDIRHQSPDCRSRQLVRTVADDQGHGVFQGRVYVARGADGTDGAQMNQALLMSEKAWVDSKPALEIYADDVSCSHGAAIGALDEDQLFYLRARGIPEPKARAMLVRAFLEDALEGTADETLRNWLQESCFP</sequence>
<dbReference type="InterPro" id="IPR055346">
    <property type="entry name" value="Fe-S_cluster_assembly_SufBD"/>
</dbReference>
<dbReference type="Pfam" id="PF01458">
    <property type="entry name" value="SUFBD_core"/>
    <property type="match status" value="1"/>
</dbReference>
<organism evidence="2 3">
    <name type="scientific">Formicincola oecophyllae</name>
    <dbReference type="NCBI Taxonomy" id="2558361"/>
    <lineage>
        <taxon>Bacteria</taxon>
        <taxon>Pseudomonadati</taxon>
        <taxon>Pseudomonadota</taxon>
        <taxon>Alphaproteobacteria</taxon>
        <taxon>Acetobacterales</taxon>
        <taxon>Acetobacteraceae</taxon>
        <taxon>Formicincola</taxon>
    </lineage>
</organism>
<dbReference type="SUPFAM" id="SSF101960">
    <property type="entry name" value="Stabilizer of iron transporter SufD"/>
    <property type="match status" value="1"/>
</dbReference>
<reference evidence="2 3" key="1">
    <citation type="submission" date="2019-03" db="EMBL/GenBank/DDBJ databases">
        <title>The complete genome sequence of Swingsia_sp. F3b2 LMG30590(T).</title>
        <authorList>
            <person name="Chua K.-O."/>
            <person name="Chan K.-G."/>
            <person name="See-Too W.-S."/>
        </authorList>
    </citation>
    <scope>NUCLEOTIDE SEQUENCE [LARGE SCALE GENOMIC DNA]</scope>
    <source>
        <strain evidence="2 3">F3b2</strain>
    </source>
</reference>
<dbReference type="AlphaFoldDB" id="A0A4Y6U6J7"/>
<dbReference type="GO" id="GO:0016226">
    <property type="term" value="P:iron-sulfur cluster assembly"/>
    <property type="evidence" value="ECO:0007669"/>
    <property type="project" value="InterPro"/>
</dbReference>
<dbReference type="Proteomes" id="UP000318709">
    <property type="component" value="Chromosome"/>
</dbReference>
<dbReference type="InterPro" id="IPR011542">
    <property type="entry name" value="SUF_FeS_clus_asmbl_SufD"/>
</dbReference>
<dbReference type="PANTHER" id="PTHR43575:SF1">
    <property type="entry name" value="PROTEIN ABCI7, CHLOROPLASTIC"/>
    <property type="match status" value="1"/>
</dbReference>
<gene>
    <name evidence="2" type="primary">sufD</name>
    <name evidence="2" type="ORF">E3E12_00765</name>
</gene>
<evidence type="ECO:0000259" key="1">
    <source>
        <dbReference type="Pfam" id="PF01458"/>
    </source>
</evidence>
<evidence type="ECO:0000313" key="3">
    <source>
        <dbReference type="Proteomes" id="UP000318709"/>
    </source>
</evidence>
<keyword evidence="3" id="KW-1185">Reference proteome</keyword>
<name>A0A4Y6U6J7_9PROT</name>
<evidence type="ECO:0000313" key="2">
    <source>
        <dbReference type="EMBL" id="QDH12972.1"/>
    </source>
</evidence>
<dbReference type="OrthoDB" id="9768262at2"/>
<protein>
    <submittedName>
        <fullName evidence="2">Fe-S cluster assembly protein SufD</fullName>
    </submittedName>
</protein>
<dbReference type="InterPro" id="IPR000825">
    <property type="entry name" value="SUF_FeS_clus_asmbl_SufBD_core"/>
</dbReference>